<gene>
    <name evidence="5" type="ORF">O1V66_02110</name>
</gene>
<keyword evidence="6" id="KW-1185">Reference proteome</keyword>
<dbReference type="RefSeq" id="WP_045047384.1">
    <property type="nucleotide sequence ID" value="NZ_CP114058.1"/>
</dbReference>
<dbReference type="InterPro" id="IPR003501">
    <property type="entry name" value="PTS_EIIB_2/3"/>
</dbReference>
<keyword evidence="3" id="KW-0732">Signal</keyword>
<name>A0ABY7HRE9_9GAMM</name>
<sequence>MKSLTILAVCGAGLGSSFACEMSIEAALKEMGVKANLAHCDISSAASTRADIIMTGANFKPQFENYTLNSTVIYLKRLVDKKEITEKLTPILKDLGYLN</sequence>
<organism evidence="5 6">
    <name type="scientific">Rouxiella chamberiensis</name>
    <dbReference type="NCBI Taxonomy" id="1513468"/>
    <lineage>
        <taxon>Bacteria</taxon>
        <taxon>Pseudomonadati</taxon>
        <taxon>Pseudomonadota</taxon>
        <taxon>Gammaproteobacteria</taxon>
        <taxon>Enterobacterales</taxon>
        <taxon>Yersiniaceae</taxon>
        <taxon>Rouxiella</taxon>
    </lineage>
</organism>
<evidence type="ECO:0000256" key="2">
    <source>
        <dbReference type="ARBA" id="ARBA00022683"/>
    </source>
</evidence>
<dbReference type="EMBL" id="CP114058">
    <property type="protein sequence ID" value="WAT01587.1"/>
    <property type="molecule type" value="Genomic_DNA"/>
</dbReference>
<dbReference type="InterPro" id="IPR013011">
    <property type="entry name" value="PTS_EIIB_2"/>
</dbReference>
<evidence type="ECO:0000259" key="4">
    <source>
        <dbReference type="PROSITE" id="PS51099"/>
    </source>
</evidence>
<reference evidence="5" key="1">
    <citation type="submission" date="2022-12" db="EMBL/GenBank/DDBJ databases">
        <title>Complete genome sequence of an Australian strain of Rouxiella badensis DAR84756 and resolution of the R. badensis DSM100043 and R. chamberiensis DSM28324 genomes.</title>
        <authorList>
            <person name="Paul S."/>
            <person name="Anderson P.J."/>
            <person name="Maynard G."/>
            <person name="Dyall-Smith M."/>
            <person name="Kudinha T."/>
        </authorList>
    </citation>
    <scope>NUCLEOTIDE SEQUENCE</scope>
    <source>
        <strain evidence="5">DSM 28324</strain>
    </source>
</reference>
<feature type="chain" id="PRO_5045583601" evidence="3">
    <location>
        <begin position="20"/>
        <end position="99"/>
    </location>
</feature>
<feature type="signal peptide" evidence="3">
    <location>
        <begin position="1"/>
        <end position="19"/>
    </location>
</feature>
<dbReference type="Pfam" id="PF02302">
    <property type="entry name" value="PTS_IIB"/>
    <property type="match status" value="1"/>
</dbReference>
<evidence type="ECO:0000313" key="6">
    <source>
        <dbReference type="Proteomes" id="UP001164712"/>
    </source>
</evidence>
<dbReference type="SUPFAM" id="SSF52794">
    <property type="entry name" value="PTS system IIB component-like"/>
    <property type="match status" value="1"/>
</dbReference>
<dbReference type="PROSITE" id="PS51257">
    <property type="entry name" value="PROKAR_LIPOPROTEIN"/>
    <property type="match status" value="1"/>
</dbReference>
<feature type="domain" description="PTS EIIB type-2" evidence="4">
    <location>
        <begin position="4"/>
        <end position="96"/>
    </location>
</feature>
<accession>A0ABY7HRE9</accession>
<keyword evidence="1" id="KW-0808">Transferase</keyword>
<keyword evidence="5" id="KW-0762">Sugar transport</keyword>
<evidence type="ECO:0000313" key="5">
    <source>
        <dbReference type="EMBL" id="WAT01587.1"/>
    </source>
</evidence>
<dbReference type="InterPro" id="IPR036095">
    <property type="entry name" value="PTS_EIIB-like_sf"/>
</dbReference>
<dbReference type="PROSITE" id="PS51099">
    <property type="entry name" value="PTS_EIIB_TYPE_2"/>
    <property type="match status" value="1"/>
</dbReference>
<proteinExistence type="predicted"/>
<keyword evidence="2" id="KW-0598">Phosphotransferase system</keyword>
<dbReference type="CDD" id="cd05563">
    <property type="entry name" value="PTS_IIB_ascorbate"/>
    <property type="match status" value="1"/>
</dbReference>
<dbReference type="Proteomes" id="UP001164712">
    <property type="component" value="Chromosome"/>
</dbReference>
<evidence type="ECO:0000256" key="3">
    <source>
        <dbReference type="SAM" id="SignalP"/>
    </source>
</evidence>
<dbReference type="Gene3D" id="3.40.50.2300">
    <property type="match status" value="1"/>
</dbReference>
<evidence type="ECO:0000256" key="1">
    <source>
        <dbReference type="ARBA" id="ARBA00022679"/>
    </source>
</evidence>
<protein>
    <submittedName>
        <fullName evidence="5">PTS sugar transporter subunit IIB</fullName>
    </submittedName>
</protein>
<keyword evidence="5" id="KW-0813">Transport</keyword>